<dbReference type="AlphaFoldDB" id="A0A1Q5Q9U7"/>
<evidence type="ECO:0000313" key="2">
    <source>
        <dbReference type="EMBL" id="OKL62713.1"/>
    </source>
</evidence>
<feature type="region of interest" description="Disordered" evidence="1">
    <location>
        <begin position="1"/>
        <end position="20"/>
    </location>
</feature>
<protein>
    <submittedName>
        <fullName evidence="2">Uncharacterized protein</fullName>
    </submittedName>
</protein>
<organism evidence="2 3">
    <name type="scientific">Talaromyces atroroseus</name>
    <dbReference type="NCBI Taxonomy" id="1441469"/>
    <lineage>
        <taxon>Eukaryota</taxon>
        <taxon>Fungi</taxon>
        <taxon>Dikarya</taxon>
        <taxon>Ascomycota</taxon>
        <taxon>Pezizomycotina</taxon>
        <taxon>Eurotiomycetes</taxon>
        <taxon>Eurotiomycetidae</taxon>
        <taxon>Eurotiales</taxon>
        <taxon>Trichocomaceae</taxon>
        <taxon>Talaromyces</taxon>
        <taxon>Talaromyces sect. Trachyspermi</taxon>
    </lineage>
</organism>
<accession>A0A1Q5Q9U7</accession>
<dbReference type="EMBL" id="LFMY01000002">
    <property type="protein sequence ID" value="OKL62713.1"/>
    <property type="molecule type" value="Genomic_DNA"/>
</dbReference>
<sequence>MVVFQQTPGPSANPTSVPPSGRDGFIAAIQGTNSGLEQLMRDGLHAYSSYLDHQIWKCVSKAGPEWSAVFGPRNQWAAKIFSVLTIVTKYLSTSDSQTSLSDIVRHLLVETQSWGVKNRLQVRQAHDSDSDDMTLLLEHHLVFACLGWLSMLYTPFHDFSGSSDFRILRTDSMSSHLTNNAAVLNASDMHRPMGTMLRKMGLLPIMCPAMPPFRAPGGDSATFMKLSTVCYSSLRQIGEVSILWVNNLSEHCQFDAKRQELKIFRFPAYCLYLKRMESDVKDFNSSYLPPAIKEL</sequence>
<dbReference type="OrthoDB" id="5428890at2759"/>
<proteinExistence type="predicted"/>
<dbReference type="RefSeq" id="XP_020122834.1">
    <property type="nucleotide sequence ID" value="XM_020261019.1"/>
</dbReference>
<feature type="compositionally biased region" description="Polar residues" evidence="1">
    <location>
        <begin position="1"/>
        <end position="15"/>
    </location>
</feature>
<reference evidence="2 3" key="1">
    <citation type="submission" date="2015-06" db="EMBL/GenBank/DDBJ databases">
        <title>Talaromyces atroroseus IBT 11181 draft genome.</title>
        <authorList>
            <person name="Rasmussen K.B."/>
            <person name="Rasmussen S."/>
            <person name="Petersen B."/>
            <person name="Sicheritz-Ponten T."/>
            <person name="Mortensen U.H."/>
            <person name="Thrane U."/>
        </authorList>
    </citation>
    <scope>NUCLEOTIDE SEQUENCE [LARGE SCALE GENOMIC DNA]</scope>
    <source>
        <strain evidence="2 3">IBT 11181</strain>
    </source>
</reference>
<dbReference type="GeneID" id="31001118"/>
<evidence type="ECO:0000313" key="3">
    <source>
        <dbReference type="Proteomes" id="UP000214365"/>
    </source>
</evidence>
<dbReference type="Proteomes" id="UP000214365">
    <property type="component" value="Unassembled WGS sequence"/>
</dbReference>
<keyword evidence="3" id="KW-1185">Reference proteome</keyword>
<name>A0A1Q5Q9U7_TALAT</name>
<comment type="caution">
    <text evidence="2">The sequence shown here is derived from an EMBL/GenBank/DDBJ whole genome shotgun (WGS) entry which is preliminary data.</text>
</comment>
<gene>
    <name evidence="2" type="ORF">UA08_01363</name>
</gene>
<evidence type="ECO:0000256" key="1">
    <source>
        <dbReference type="SAM" id="MobiDB-lite"/>
    </source>
</evidence>